<sequence>MKNSIGQTGDDRDCRFISHTKMPVLKVVMVFQSRSNIMLLSLERDTYLLIVSSWKKSASSNIIGNAQLRILLIASSKHTVCKGKKRFFFFFCEL</sequence>
<gene>
    <name evidence="1" type="ORF">RchiOBHm_Chr5g0001111</name>
</gene>
<accession>A0A2P6Q256</accession>
<name>A0A2P6Q256_ROSCH</name>
<protein>
    <submittedName>
        <fullName evidence="1">Uncharacterized protein</fullName>
    </submittedName>
</protein>
<dbReference type="Proteomes" id="UP000238479">
    <property type="component" value="Chromosome 5"/>
</dbReference>
<organism evidence="1 2">
    <name type="scientific">Rosa chinensis</name>
    <name type="common">China rose</name>
    <dbReference type="NCBI Taxonomy" id="74649"/>
    <lineage>
        <taxon>Eukaryota</taxon>
        <taxon>Viridiplantae</taxon>
        <taxon>Streptophyta</taxon>
        <taxon>Embryophyta</taxon>
        <taxon>Tracheophyta</taxon>
        <taxon>Spermatophyta</taxon>
        <taxon>Magnoliopsida</taxon>
        <taxon>eudicotyledons</taxon>
        <taxon>Gunneridae</taxon>
        <taxon>Pentapetalae</taxon>
        <taxon>rosids</taxon>
        <taxon>fabids</taxon>
        <taxon>Rosales</taxon>
        <taxon>Rosaceae</taxon>
        <taxon>Rosoideae</taxon>
        <taxon>Rosoideae incertae sedis</taxon>
        <taxon>Rosa</taxon>
    </lineage>
</organism>
<dbReference type="EMBL" id="PDCK01000043">
    <property type="protein sequence ID" value="PRQ28257.1"/>
    <property type="molecule type" value="Genomic_DNA"/>
</dbReference>
<dbReference type="AlphaFoldDB" id="A0A2P6Q256"/>
<comment type="caution">
    <text evidence="1">The sequence shown here is derived from an EMBL/GenBank/DDBJ whole genome shotgun (WGS) entry which is preliminary data.</text>
</comment>
<evidence type="ECO:0000313" key="2">
    <source>
        <dbReference type="Proteomes" id="UP000238479"/>
    </source>
</evidence>
<keyword evidence="2" id="KW-1185">Reference proteome</keyword>
<reference evidence="1 2" key="1">
    <citation type="journal article" date="2018" name="Nat. Genet.">
        <title>The Rosa genome provides new insights in the design of modern roses.</title>
        <authorList>
            <person name="Bendahmane M."/>
        </authorList>
    </citation>
    <scope>NUCLEOTIDE SEQUENCE [LARGE SCALE GENOMIC DNA]</scope>
    <source>
        <strain evidence="2">cv. Old Blush</strain>
    </source>
</reference>
<evidence type="ECO:0000313" key="1">
    <source>
        <dbReference type="EMBL" id="PRQ28257.1"/>
    </source>
</evidence>
<proteinExistence type="predicted"/>
<dbReference type="Gramene" id="PRQ28257">
    <property type="protein sequence ID" value="PRQ28257"/>
    <property type="gene ID" value="RchiOBHm_Chr5g0001111"/>
</dbReference>